<dbReference type="SUPFAM" id="SSF141868">
    <property type="entry name" value="EAL domain-like"/>
    <property type="match status" value="1"/>
</dbReference>
<sequence length="270" mass="31340">MIETASENIQETPLAKELQTAIEMDQLLIVYQPILNQKKEIVAIESLLRWYHPLYQFISPEIIIKTAEKMNLIDVLGEWVLRKSCKQLVQWHQSGYLPRINVNVSPLQFLDESLDSKIENILHETGLDSKYLELEITESKNMLEIENIVEKLNRLKRIGVSIAIDDFGTGYSSLEYLQQLPIDGIKIDKCFLKGLDLSDEKTFAIAKTIIYLADLLNLEIIAEGVETDIQYQFLVEQTCQKFQGFYFYQPMNKDDTLDAFKRNQFLYEEG</sequence>
<proteinExistence type="predicted"/>
<comment type="caution">
    <text evidence="2">The sequence shown here is derived from an EMBL/GenBank/DDBJ whole genome shotgun (WGS) entry which is preliminary data.</text>
</comment>
<keyword evidence="3" id="KW-1185">Reference proteome</keyword>
<evidence type="ECO:0000259" key="1">
    <source>
        <dbReference type="PROSITE" id="PS50883"/>
    </source>
</evidence>
<dbReference type="CDD" id="cd01948">
    <property type="entry name" value="EAL"/>
    <property type="match status" value="1"/>
</dbReference>
<dbReference type="InterPro" id="IPR050706">
    <property type="entry name" value="Cyclic-di-GMP_PDE-like"/>
</dbReference>
<dbReference type="InterPro" id="IPR035919">
    <property type="entry name" value="EAL_sf"/>
</dbReference>
<accession>A0ABV8WQJ1</accession>
<dbReference type="InterPro" id="IPR001633">
    <property type="entry name" value="EAL_dom"/>
</dbReference>
<dbReference type="SMART" id="SM00052">
    <property type="entry name" value="EAL"/>
    <property type="match status" value="1"/>
</dbReference>
<reference evidence="3" key="1">
    <citation type="journal article" date="2019" name="Int. J. Syst. Evol. Microbiol.">
        <title>The Global Catalogue of Microorganisms (GCM) 10K type strain sequencing project: providing services to taxonomists for standard genome sequencing and annotation.</title>
        <authorList>
            <consortium name="The Broad Institute Genomics Platform"/>
            <consortium name="The Broad Institute Genome Sequencing Center for Infectious Disease"/>
            <person name="Wu L."/>
            <person name="Ma J."/>
        </authorList>
    </citation>
    <scope>NUCLEOTIDE SEQUENCE [LARGE SCALE GENOMIC DNA]</scope>
    <source>
        <strain evidence="3">CCUG 37865</strain>
    </source>
</reference>
<evidence type="ECO:0000313" key="3">
    <source>
        <dbReference type="Proteomes" id="UP001595882"/>
    </source>
</evidence>
<dbReference type="PROSITE" id="PS50883">
    <property type="entry name" value="EAL"/>
    <property type="match status" value="1"/>
</dbReference>
<dbReference type="Pfam" id="PF00563">
    <property type="entry name" value="EAL"/>
    <property type="match status" value="1"/>
</dbReference>
<dbReference type="Proteomes" id="UP001595882">
    <property type="component" value="Unassembled WGS sequence"/>
</dbReference>
<dbReference type="EMBL" id="JBHSDT010000001">
    <property type="protein sequence ID" value="MFC4401665.1"/>
    <property type="molecule type" value="Genomic_DNA"/>
</dbReference>
<evidence type="ECO:0000313" key="2">
    <source>
        <dbReference type="EMBL" id="MFC4401665.1"/>
    </source>
</evidence>
<protein>
    <submittedName>
        <fullName evidence="2">Bifunctional diguanylate cyclase/phosphodiesterase</fullName>
    </submittedName>
</protein>
<dbReference type="PANTHER" id="PTHR33121">
    <property type="entry name" value="CYCLIC DI-GMP PHOSPHODIESTERASE PDEF"/>
    <property type="match status" value="1"/>
</dbReference>
<gene>
    <name evidence="2" type="ORF">ACFOY7_00945</name>
</gene>
<feature type="domain" description="EAL" evidence="1">
    <location>
        <begin position="11"/>
        <end position="264"/>
    </location>
</feature>
<dbReference type="Gene3D" id="3.20.20.450">
    <property type="entry name" value="EAL domain"/>
    <property type="match status" value="1"/>
</dbReference>
<dbReference type="PANTHER" id="PTHR33121:SF70">
    <property type="entry name" value="SIGNALING PROTEIN YKOW"/>
    <property type="match status" value="1"/>
</dbReference>
<dbReference type="RefSeq" id="WP_390248463.1">
    <property type="nucleotide sequence ID" value="NZ_JBHSDT010000001.1"/>
</dbReference>
<name>A0ABV8WQJ1_9BACI</name>
<organism evidence="2 3">
    <name type="scientific">Gracilibacillus xinjiangensis</name>
    <dbReference type="NCBI Taxonomy" id="1193282"/>
    <lineage>
        <taxon>Bacteria</taxon>
        <taxon>Bacillati</taxon>
        <taxon>Bacillota</taxon>
        <taxon>Bacilli</taxon>
        <taxon>Bacillales</taxon>
        <taxon>Bacillaceae</taxon>
        <taxon>Gracilibacillus</taxon>
    </lineage>
</organism>